<gene>
    <name evidence="2" type="ORF">C2S53_000080</name>
</gene>
<accession>A0AAD4IV77</accession>
<feature type="domain" description="FAR1" evidence="1">
    <location>
        <begin position="3"/>
        <end position="69"/>
    </location>
</feature>
<dbReference type="InterPro" id="IPR004330">
    <property type="entry name" value="FAR1_DNA_bnd_dom"/>
</dbReference>
<dbReference type="EMBL" id="SDAM02001444">
    <property type="protein sequence ID" value="KAH6822193.1"/>
    <property type="molecule type" value="Genomic_DNA"/>
</dbReference>
<evidence type="ECO:0000313" key="3">
    <source>
        <dbReference type="Proteomes" id="UP001190926"/>
    </source>
</evidence>
<evidence type="ECO:0000259" key="1">
    <source>
        <dbReference type="Pfam" id="PF03101"/>
    </source>
</evidence>
<name>A0AAD4IV77_PERFH</name>
<reference evidence="2 3" key="1">
    <citation type="journal article" date="2021" name="Nat. Commun.">
        <title>Incipient diploidization of the medicinal plant Perilla within 10,000 years.</title>
        <authorList>
            <person name="Zhang Y."/>
            <person name="Shen Q."/>
            <person name="Leng L."/>
            <person name="Zhang D."/>
            <person name="Chen S."/>
            <person name="Shi Y."/>
            <person name="Ning Z."/>
            <person name="Chen S."/>
        </authorList>
    </citation>
    <scope>NUCLEOTIDE SEQUENCE [LARGE SCALE GENOMIC DNA]</scope>
    <source>
        <strain evidence="3">cv. PC099</strain>
    </source>
</reference>
<protein>
    <recommendedName>
        <fullName evidence="1">FAR1 domain-containing protein</fullName>
    </recommendedName>
</protein>
<dbReference type="PANTHER" id="PTHR47718:SF18">
    <property type="entry name" value="PROTEIN FAR1-RELATED SEQUENCE 5-LIKE"/>
    <property type="match status" value="1"/>
</dbReference>
<organism evidence="2 3">
    <name type="scientific">Perilla frutescens var. hirtella</name>
    <name type="common">Perilla citriodora</name>
    <name type="synonym">Perilla setoyensis</name>
    <dbReference type="NCBI Taxonomy" id="608512"/>
    <lineage>
        <taxon>Eukaryota</taxon>
        <taxon>Viridiplantae</taxon>
        <taxon>Streptophyta</taxon>
        <taxon>Embryophyta</taxon>
        <taxon>Tracheophyta</taxon>
        <taxon>Spermatophyta</taxon>
        <taxon>Magnoliopsida</taxon>
        <taxon>eudicotyledons</taxon>
        <taxon>Gunneridae</taxon>
        <taxon>Pentapetalae</taxon>
        <taxon>asterids</taxon>
        <taxon>lamiids</taxon>
        <taxon>Lamiales</taxon>
        <taxon>Lamiaceae</taxon>
        <taxon>Nepetoideae</taxon>
        <taxon>Elsholtzieae</taxon>
        <taxon>Perilla</taxon>
    </lineage>
</organism>
<comment type="caution">
    <text evidence="2">The sequence shown here is derived from an EMBL/GenBank/DDBJ whole genome shotgun (WGS) entry which is preliminary data.</text>
</comment>
<dbReference type="PANTHER" id="PTHR47718">
    <property type="entry name" value="OS01G0519700 PROTEIN"/>
    <property type="match status" value="1"/>
</dbReference>
<dbReference type="Pfam" id="PF03101">
    <property type="entry name" value="FAR1"/>
    <property type="match status" value="1"/>
</dbReference>
<dbReference type="AlphaFoldDB" id="A0AAD4IV77"/>
<evidence type="ECO:0000313" key="2">
    <source>
        <dbReference type="EMBL" id="KAH6822193.1"/>
    </source>
</evidence>
<dbReference type="Proteomes" id="UP001190926">
    <property type="component" value="Unassembled WGS sequence"/>
</dbReference>
<proteinExistence type="predicted"/>
<sequence length="215" mass="24728">MSRDGKCVVWKYVYCSKEGAKNAPIGDECKRRAISKRVYCMVRVVFKFATSDGYAMSKFIEQHTHTLVPEAYKHFMKMNTTLDYGHQKFILNYAKANVGAMGSYKVLKTIADSYSKIGCTSNQVKNFSRDLKTYALGTDAQMLIDNLFKKRELCSAFFFEFETDGQDHLKSLFWADPIARRNYCSYCDVISFDTTYNTNKYTMIFAPFTGKDNHG</sequence>
<keyword evidence="3" id="KW-1185">Reference proteome</keyword>